<dbReference type="InterPro" id="IPR046348">
    <property type="entry name" value="SIS_dom_sf"/>
</dbReference>
<accession>A0ABP0X1T5</accession>
<protein>
    <submittedName>
        <fullName evidence="4">Uncharacterized protein</fullName>
    </submittedName>
</protein>
<dbReference type="InterPro" id="IPR001672">
    <property type="entry name" value="G6P_Isomerase"/>
</dbReference>
<keyword evidence="5" id="KW-1185">Reference proteome</keyword>
<organism evidence="4 5">
    <name type="scientific">Sphagnum jensenii</name>
    <dbReference type="NCBI Taxonomy" id="128206"/>
    <lineage>
        <taxon>Eukaryota</taxon>
        <taxon>Viridiplantae</taxon>
        <taxon>Streptophyta</taxon>
        <taxon>Embryophyta</taxon>
        <taxon>Bryophyta</taxon>
        <taxon>Sphagnophytina</taxon>
        <taxon>Sphagnopsida</taxon>
        <taxon>Sphagnales</taxon>
        <taxon>Sphagnaceae</taxon>
        <taxon>Sphagnum</taxon>
    </lineage>
</organism>
<dbReference type="Gene3D" id="3.40.50.10490">
    <property type="entry name" value="Glucose-6-phosphate isomerase like protein, domain 1"/>
    <property type="match status" value="1"/>
</dbReference>
<sequence length="196" mass="22868">MVQFDWLGGCGRLTLRRHDTDLLNVQVTAVVSKSALISEIPAQNRLKDQQINKTHLQDLLKDKECCEGMIQEYDRVLVYFSCQYLTHETLEKLLALAKEAKLKEKINSRYCSMENMFVLNDLSLLKTSHSYSIYPYAPFAKNVVLHVWKVLDKIKDFKDHVQNGTWIYFFWTTHQGSLTILAIRSDVFEERGFDDL</sequence>
<dbReference type="Pfam" id="PF00342">
    <property type="entry name" value="PGI"/>
    <property type="match status" value="1"/>
</dbReference>
<evidence type="ECO:0000256" key="1">
    <source>
        <dbReference type="ARBA" id="ARBA00022432"/>
    </source>
</evidence>
<proteinExistence type="predicted"/>
<dbReference type="SUPFAM" id="SSF53697">
    <property type="entry name" value="SIS domain"/>
    <property type="match status" value="1"/>
</dbReference>
<dbReference type="PANTHER" id="PTHR11469">
    <property type="entry name" value="GLUCOSE-6-PHOSPHATE ISOMERASE"/>
    <property type="match status" value="1"/>
</dbReference>
<name>A0ABP0X1T5_9BRYO</name>
<reference evidence="4" key="1">
    <citation type="submission" date="2024-02" db="EMBL/GenBank/DDBJ databases">
        <authorList>
            <consortium name="ELIXIR-Norway"/>
            <consortium name="Elixir Norway"/>
        </authorList>
    </citation>
    <scope>NUCLEOTIDE SEQUENCE</scope>
</reference>
<dbReference type="EMBL" id="OZ020100">
    <property type="protein sequence ID" value="CAK9273079.1"/>
    <property type="molecule type" value="Genomic_DNA"/>
</dbReference>
<keyword evidence="2" id="KW-0324">Glycolysis</keyword>
<evidence type="ECO:0000313" key="5">
    <source>
        <dbReference type="Proteomes" id="UP001497444"/>
    </source>
</evidence>
<dbReference type="PANTHER" id="PTHR11469:SF1">
    <property type="entry name" value="GLUCOSE-6-PHOSPHATE ISOMERASE"/>
    <property type="match status" value="1"/>
</dbReference>
<evidence type="ECO:0000256" key="3">
    <source>
        <dbReference type="ARBA" id="ARBA00023235"/>
    </source>
</evidence>
<keyword evidence="1" id="KW-0312">Gluconeogenesis</keyword>
<keyword evidence="3" id="KW-0413">Isomerase</keyword>
<gene>
    <name evidence="4" type="ORF">CSSPJE1EN1_LOCUS18557</name>
</gene>
<dbReference type="Proteomes" id="UP001497444">
    <property type="component" value="Chromosome 5"/>
</dbReference>
<evidence type="ECO:0000256" key="2">
    <source>
        <dbReference type="ARBA" id="ARBA00023152"/>
    </source>
</evidence>
<evidence type="ECO:0000313" key="4">
    <source>
        <dbReference type="EMBL" id="CAK9273079.1"/>
    </source>
</evidence>